<evidence type="ECO:0000313" key="2">
    <source>
        <dbReference type="Proteomes" id="UP001412067"/>
    </source>
</evidence>
<organism evidence="1 2">
    <name type="scientific">Platanthera guangdongensis</name>
    <dbReference type="NCBI Taxonomy" id="2320717"/>
    <lineage>
        <taxon>Eukaryota</taxon>
        <taxon>Viridiplantae</taxon>
        <taxon>Streptophyta</taxon>
        <taxon>Embryophyta</taxon>
        <taxon>Tracheophyta</taxon>
        <taxon>Spermatophyta</taxon>
        <taxon>Magnoliopsida</taxon>
        <taxon>Liliopsida</taxon>
        <taxon>Asparagales</taxon>
        <taxon>Orchidaceae</taxon>
        <taxon>Orchidoideae</taxon>
        <taxon>Orchideae</taxon>
        <taxon>Orchidinae</taxon>
        <taxon>Platanthera</taxon>
    </lineage>
</organism>
<sequence>MVFPLRYRATTSAYYRGTVGALIYNVTRNAMFENVQRWLKELRGNTDSSIVNMLVWNMSCMQHLWAVLTEDALAFTEKGNRLFMDTSNLESINVDNDFTEVMTHIFVIVSRKTPNAIDNAMALPKG</sequence>
<accession>A0ABR2MWD1</accession>
<dbReference type="PROSITE" id="PS51419">
    <property type="entry name" value="RAB"/>
    <property type="match status" value="1"/>
</dbReference>
<dbReference type="InterPro" id="IPR001806">
    <property type="entry name" value="Small_GTPase"/>
</dbReference>
<dbReference type="PANTHER" id="PTHR47979">
    <property type="entry name" value="DRAB11-RELATED"/>
    <property type="match status" value="1"/>
</dbReference>
<dbReference type="InterPro" id="IPR050209">
    <property type="entry name" value="Rab_GTPases_membrane_traffic"/>
</dbReference>
<protein>
    <submittedName>
        <fullName evidence="1">Ras-related protein Rab11B</fullName>
    </submittedName>
</protein>
<dbReference type="SUPFAM" id="SSF52540">
    <property type="entry name" value="P-loop containing nucleoside triphosphate hydrolases"/>
    <property type="match status" value="1"/>
</dbReference>
<evidence type="ECO:0000313" key="1">
    <source>
        <dbReference type="EMBL" id="KAK8968401.1"/>
    </source>
</evidence>
<proteinExistence type="predicted"/>
<dbReference type="EMBL" id="JBBWWR010000004">
    <property type="protein sequence ID" value="KAK8968401.1"/>
    <property type="molecule type" value="Genomic_DNA"/>
</dbReference>
<dbReference type="Proteomes" id="UP001412067">
    <property type="component" value="Unassembled WGS sequence"/>
</dbReference>
<comment type="caution">
    <text evidence="1">The sequence shown here is derived from an EMBL/GenBank/DDBJ whole genome shotgun (WGS) entry which is preliminary data.</text>
</comment>
<reference evidence="1 2" key="1">
    <citation type="journal article" date="2022" name="Nat. Plants">
        <title>Genomes of leafy and leafless Platanthera orchids illuminate the evolution of mycoheterotrophy.</title>
        <authorList>
            <person name="Li M.H."/>
            <person name="Liu K.W."/>
            <person name="Li Z."/>
            <person name="Lu H.C."/>
            <person name="Ye Q.L."/>
            <person name="Zhang D."/>
            <person name="Wang J.Y."/>
            <person name="Li Y.F."/>
            <person name="Zhong Z.M."/>
            <person name="Liu X."/>
            <person name="Yu X."/>
            <person name="Liu D.K."/>
            <person name="Tu X.D."/>
            <person name="Liu B."/>
            <person name="Hao Y."/>
            <person name="Liao X.Y."/>
            <person name="Jiang Y.T."/>
            <person name="Sun W.H."/>
            <person name="Chen J."/>
            <person name="Chen Y.Q."/>
            <person name="Ai Y."/>
            <person name="Zhai J.W."/>
            <person name="Wu S.S."/>
            <person name="Zhou Z."/>
            <person name="Hsiao Y.Y."/>
            <person name="Wu W.L."/>
            <person name="Chen Y.Y."/>
            <person name="Lin Y.F."/>
            <person name="Hsu J.L."/>
            <person name="Li C.Y."/>
            <person name="Wang Z.W."/>
            <person name="Zhao X."/>
            <person name="Zhong W.Y."/>
            <person name="Ma X.K."/>
            <person name="Ma L."/>
            <person name="Huang J."/>
            <person name="Chen G.Z."/>
            <person name="Huang M.Z."/>
            <person name="Huang L."/>
            <person name="Peng D.H."/>
            <person name="Luo Y.B."/>
            <person name="Zou S.Q."/>
            <person name="Chen S.P."/>
            <person name="Lan S."/>
            <person name="Tsai W.C."/>
            <person name="Van de Peer Y."/>
            <person name="Liu Z.J."/>
        </authorList>
    </citation>
    <scope>NUCLEOTIDE SEQUENCE [LARGE SCALE GENOMIC DNA]</scope>
    <source>
        <strain evidence="1">Lor288</strain>
    </source>
</reference>
<dbReference type="SMART" id="SM00175">
    <property type="entry name" value="RAB"/>
    <property type="match status" value="1"/>
</dbReference>
<name>A0ABR2MWD1_9ASPA</name>
<dbReference type="Pfam" id="PF00071">
    <property type="entry name" value="Ras"/>
    <property type="match status" value="1"/>
</dbReference>
<dbReference type="Gene3D" id="3.40.50.300">
    <property type="entry name" value="P-loop containing nucleotide triphosphate hydrolases"/>
    <property type="match status" value="1"/>
</dbReference>
<dbReference type="InterPro" id="IPR027417">
    <property type="entry name" value="P-loop_NTPase"/>
</dbReference>
<gene>
    <name evidence="1" type="primary">RAB11B</name>
    <name evidence="1" type="ORF">KSP40_PGU002161</name>
</gene>
<keyword evidence="2" id="KW-1185">Reference proteome</keyword>